<dbReference type="InterPro" id="IPR057982">
    <property type="entry name" value="TPR_NAA35"/>
</dbReference>
<evidence type="ECO:0000259" key="1">
    <source>
        <dbReference type="Pfam" id="PF25789"/>
    </source>
</evidence>
<reference evidence="2" key="1">
    <citation type="submission" date="2023-05" db="EMBL/GenBank/DDBJ databases">
        <authorList>
            <person name="Huff M."/>
        </authorList>
    </citation>
    <scope>NUCLEOTIDE SEQUENCE</scope>
</reference>
<sequence>MINENHKFLSGDVADSAKISIFVDYNKTINQVARIGFQKGVWGYLTPFSRRECMCKDLQAHPRLGRRANILDSFVLLMLGFELDLYSPSEYCMAYWYIHVILMKLAEKIHIKMMMSNENSRRKTKKKRDFERDIGQDHHTPPAVLLFQCYIYIAEGLMLVMMLDVAFEIFRHFCFLTRSTENKEEERFCEGHRKGPSDSPCCFIVPVLHYFAEAELRRIEQVAEHNGIALNLICRLGTLEPSLKVSFEFTHHPYLAVAVVKRS</sequence>
<dbReference type="PANTHER" id="PTHR21373:SF0">
    <property type="entry name" value="N-ALPHA-ACETYLTRANSFERASE 35, NATC AUXILIARY SUBUNIT"/>
    <property type="match status" value="1"/>
</dbReference>
<dbReference type="InterPro" id="IPR007244">
    <property type="entry name" value="Naa35_N"/>
</dbReference>
<feature type="domain" description="NAA35-like TPR repeats" evidence="1">
    <location>
        <begin position="77"/>
        <end position="188"/>
    </location>
</feature>
<dbReference type="AlphaFoldDB" id="A0AAD2A6Z7"/>
<dbReference type="GO" id="GO:0031417">
    <property type="term" value="C:NatC complex"/>
    <property type="evidence" value="ECO:0007669"/>
    <property type="project" value="InterPro"/>
</dbReference>
<dbReference type="EMBL" id="OU503052">
    <property type="protein sequence ID" value="CAI9779692.1"/>
    <property type="molecule type" value="Genomic_DNA"/>
</dbReference>
<evidence type="ECO:0000313" key="2">
    <source>
        <dbReference type="EMBL" id="CAI9779692.1"/>
    </source>
</evidence>
<protein>
    <recommendedName>
        <fullName evidence="1">NAA35-like TPR repeats domain-containing protein</fullName>
    </recommendedName>
</protein>
<gene>
    <name evidence="2" type="ORF">FPE_LOCUS27122</name>
</gene>
<accession>A0AAD2A6Z7</accession>
<organism evidence="2 3">
    <name type="scientific">Fraxinus pennsylvanica</name>
    <dbReference type="NCBI Taxonomy" id="56036"/>
    <lineage>
        <taxon>Eukaryota</taxon>
        <taxon>Viridiplantae</taxon>
        <taxon>Streptophyta</taxon>
        <taxon>Embryophyta</taxon>
        <taxon>Tracheophyta</taxon>
        <taxon>Spermatophyta</taxon>
        <taxon>Magnoliopsida</taxon>
        <taxon>eudicotyledons</taxon>
        <taxon>Gunneridae</taxon>
        <taxon>Pentapetalae</taxon>
        <taxon>asterids</taxon>
        <taxon>lamiids</taxon>
        <taxon>Lamiales</taxon>
        <taxon>Oleaceae</taxon>
        <taxon>Oleeae</taxon>
        <taxon>Fraxinus</taxon>
    </lineage>
</organism>
<dbReference type="Proteomes" id="UP000834106">
    <property type="component" value="Chromosome 17"/>
</dbReference>
<dbReference type="PANTHER" id="PTHR21373">
    <property type="entry name" value="GLUCOSE REPRESSIBLE PROTEIN MAK10"/>
    <property type="match status" value="1"/>
</dbReference>
<evidence type="ECO:0000313" key="3">
    <source>
        <dbReference type="Proteomes" id="UP000834106"/>
    </source>
</evidence>
<name>A0AAD2A6Z7_9LAMI</name>
<keyword evidence="3" id="KW-1185">Reference proteome</keyword>
<proteinExistence type="predicted"/>
<feature type="domain" description="NAA35-like TPR repeats" evidence="1">
    <location>
        <begin position="213"/>
        <end position="258"/>
    </location>
</feature>
<dbReference type="Pfam" id="PF25789">
    <property type="entry name" value="TPR_NAA35"/>
    <property type="match status" value="2"/>
</dbReference>